<organism evidence="8 9">
    <name type="scientific">Aliidiomarina soli</name>
    <dbReference type="NCBI Taxonomy" id="1928574"/>
    <lineage>
        <taxon>Bacteria</taxon>
        <taxon>Pseudomonadati</taxon>
        <taxon>Pseudomonadota</taxon>
        <taxon>Gammaproteobacteria</taxon>
        <taxon>Alteromonadales</taxon>
        <taxon>Idiomarinaceae</taxon>
        <taxon>Aliidiomarina</taxon>
    </lineage>
</organism>
<dbReference type="Pfam" id="PF00924">
    <property type="entry name" value="MS_channel_2nd"/>
    <property type="match status" value="1"/>
</dbReference>
<dbReference type="GO" id="GO:0005886">
    <property type="term" value="C:plasma membrane"/>
    <property type="evidence" value="ECO:0007669"/>
    <property type="project" value="TreeGrafter"/>
</dbReference>
<evidence type="ECO:0000313" key="8">
    <source>
        <dbReference type="EMBL" id="RUO33594.1"/>
    </source>
</evidence>
<feature type="compositionally biased region" description="Polar residues" evidence="5">
    <location>
        <begin position="455"/>
        <end position="471"/>
    </location>
</feature>
<reference evidence="8 9" key="1">
    <citation type="journal article" date="2011" name="Front. Microbiol.">
        <title>Genomic signatures of strain selection and enhancement in Bacillus atrophaeus var. globigii, a historical biowarfare simulant.</title>
        <authorList>
            <person name="Gibbons H.S."/>
            <person name="Broomall S.M."/>
            <person name="McNew L.A."/>
            <person name="Daligault H."/>
            <person name="Chapman C."/>
            <person name="Bruce D."/>
            <person name="Karavis M."/>
            <person name="Krepps M."/>
            <person name="McGregor P.A."/>
            <person name="Hong C."/>
            <person name="Park K.H."/>
            <person name="Akmal A."/>
            <person name="Feldman A."/>
            <person name="Lin J.S."/>
            <person name="Chang W.E."/>
            <person name="Higgs B.W."/>
            <person name="Demirev P."/>
            <person name="Lindquist J."/>
            <person name="Liem A."/>
            <person name="Fochler E."/>
            <person name="Read T.D."/>
            <person name="Tapia R."/>
            <person name="Johnson S."/>
            <person name="Bishop-Lilly K.A."/>
            <person name="Detter C."/>
            <person name="Han C."/>
            <person name="Sozhamannan S."/>
            <person name="Rosenzweig C.N."/>
            <person name="Skowronski E.W."/>
        </authorList>
    </citation>
    <scope>NUCLEOTIDE SEQUENCE [LARGE SCALE GENOMIC DNA]</scope>
    <source>
        <strain evidence="8 9">Y4G10-17</strain>
    </source>
</reference>
<evidence type="ECO:0000259" key="7">
    <source>
        <dbReference type="Pfam" id="PF00924"/>
    </source>
</evidence>
<dbReference type="Gene3D" id="2.30.30.60">
    <property type="match status" value="1"/>
</dbReference>
<evidence type="ECO:0000256" key="1">
    <source>
        <dbReference type="ARBA" id="ARBA00004370"/>
    </source>
</evidence>
<accession>A0A432WIF9</accession>
<evidence type="ECO:0000256" key="4">
    <source>
        <dbReference type="ARBA" id="ARBA00023136"/>
    </source>
</evidence>
<feature type="compositionally biased region" description="Acidic residues" evidence="5">
    <location>
        <begin position="430"/>
        <end position="451"/>
    </location>
</feature>
<evidence type="ECO:0000256" key="3">
    <source>
        <dbReference type="ARBA" id="ARBA00022989"/>
    </source>
</evidence>
<feature type="region of interest" description="Disordered" evidence="5">
    <location>
        <begin position="417"/>
        <end position="471"/>
    </location>
</feature>
<feature type="transmembrane region" description="Helical" evidence="6">
    <location>
        <begin position="104"/>
        <end position="123"/>
    </location>
</feature>
<gene>
    <name evidence="8" type="ORF">CWE14_03775</name>
</gene>
<dbReference type="Proteomes" id="UP000287823">
    <property type="component" value="Unassembled WGS sequence"/>
</dbReference>
<dbReference type="InterPro" id="IPR030192">
    <property type="entry name" value="YbdG"/>
</dbReference>
<keyword evidence="4 6" id="KW-0472">Membrane</keyword>
<keyword evidence="3 6" id="KW-1133">Transmembrane helix</keyword>
<dbReference type="InterPro" id="IPR023408">
    <property type="entry name" value="MscS_beta-dom_sf"/>
</dbReference>
<feature type="transmembrane region" description="Helical" evidence="6">
    <location>
        <begin position="73"/>
        <end position="92"/>
    </location>
</feature>
<dbReference type="GO" id="GO:0008381">
    <property type="term" value="F:mechanosensitive monoatomic ion channel activity"/>
    <property type="evidence" value="ECO:0007669"/>
    <property type="project" value="InterPro"/>
</dbReference>
<feature type="transmembrane region" description="Helical" evidence="6">
    <location>
        <begin position="144"/>
        <end position="162"/>
    </location>
</feature>
<keyword evidence="9" id="KW-1185">Reference proteome</keyword>
<keyword evidence="2 6" id="KW-0812">Transmembrane</keyword>
<dbReference type="InterPro" id="IPR010920">
    <property type="entry name" value="LSM_dom_sf"/>
</dbReference>
<comment type="caution">
    <text evidence="8">The sequence shown here is derived from an EMBL/GenBank/DDBJ whole genome shotgun (WGS) entry which is preliminary data.</text>
</comment>
<dbReference type="InterPro" id="IPR006685">
    <property type="entry name" value="MscS_channel_2nd"/>
</dbReference>
<proteinExistence type="predicted"/>
<dbReference type="GO" id="GO:0071470">
    <property type="term" value="P:cellular response to osmotic stress"/>
    <property type="evidence" value="ECO:0007669"/>
    <property type="project" value="InterPro"/>
</dbReference>
<feature type="transmembrane region" description="Helical" evidence="6">
    <location>
        <begin position="20"/>
        <end position="41"/>
    </location>
</feature>
<dbReference type="PANTHER" id="PTHR30414">
    <property type="entry name" value="MINICONDUCTANCE MECHANOSENSITIVE CHANNEL YBDG"/>
    <property type="match status" value="1"/>
</dbReference>
<evidence type="ECO:0000256" key="5">
    <source>
        <dbReference type="SAM" id="MobiDB-lite"/>
    </source>
</evidence>
<dbReference type="EMBL" id="PIPO01000002">
    <property type="protein sequence ID" value="RUO33594.1"/>
    <property type="molecule type" value="Genomic_DNA"/>
</dbReference>
<dbReference type="PANTHER" id="PTHR30414:SF0">
    <property type="entry name" value="MINICONDUCTANCE MECHANOSENSITIVE CHANNEL YBDG"/>
    <property type="match status" value="1"/>
</dbReference>
<name>A0A432WIF9_9GAMM</name>
<evidence type="ECO:0000256" key="2">
    <source>
        <dbReference type="ARBA" id="ARBA00022692"/>
    </source>
</evidence>
<evidence type="ECO:0000256" key="6">
    <source>
        <dbReference type="SAM" id="Phobius"/>
    </source>
</evidence>
<dbReference type="SUPFAM" id="SSF50182">
    <property type="entry name" value="Sm-like ribonucleoproteins"/>
    <property type="match status" value="1"/>
</dbReference>
<protein>
    <submittedName>
        <fullName evidence="8">Mechanosensitive ion channel protein MscS</fullName>
    </submittedName>
</protein>
<feature type="domain" description="Mechanosensitive ion channel MscS" evidence="7">
    <location>
        <begin position="186"/>
        <end position="254"/>
    </location>
</feature>
<dbReference type="AlphaFoldDB" id="A0A432WIF9"/>
<feature type="transmembrane region" description="Helical" evidence="6">
    <location>
        <begin position="168"/>
        <end position="189"/>
    </location>
</feature>
<evidence type="ECO:0000313" key="9">
    <source>
        <dbReference type="Proteomes" id="UP000287823"/>
    </source>
</evidence>
<sequence>MEEIVSTVQAWVAWLEEQPYLYALVAVTVLVLLALISNWVTKHVLLAGLTRGLRQTRLGQDHLFEESRVITRLSNVVPALVLSSGVVLIPHLPDFVVTVVRNVATAFIILSVALAVANFLTILNRLYERRPDAAMKPIKGYVQVVKIVIYVIAVLLIVATLIDRSPVILLSGLGAMAAVLMLVFQDTLLSLVASMQITSNDIIRVGDWVEMPGLSADGDVIDISLHVVKVQNWDKTITTIPTRRFIDTAFKNWRGMQQAGGRRMMREIMIDQQSIRFLSNDELEHLQRFSLLNDYIKKKHDELSEWNHELEGSGADTINSRRMTNIGTFRAYISQYLKHHPGIHQELFMLVRQLAPTADGLPLQVYGFTNDTAWAVYEGIQSDIFDHLFAIIPEFGLRVYQHPSGVDMREVGAALAASQQVEKEQKKDLEELDKEESENEDSDNDNADNEESSQKKAAQRTNAAPESGDSA</sequence>
<comment type="subcellular location">
    <subcellularLocation>
        <location evidence="1">Membrane</location>
    </subcellularLocation>
</comment>